<dbReference type="AlphaFoldDB" id="A0A8T2D743"/>
<proteinExistence type="predicted"/>
<evidence type="ECO:0000313" key="2">
    <source>
        <dbReference type="Proteomes" id="UP000694240"/>
    </source>
</evidence>
<name>A0A8T2D743_9BRAS</name>
<comment type="caution">
    <text evidence="1">The sequence shown here is derived from an EMBL/GenBank/DDBJ whole genome shotgun (WGS) entry which is preliminary data.</text>
</comment>
<organism evidence="1 2">
    <name type="scientific">Arabidopsis thaliana x Arabidopsis arenosa</name>
    <dbReference type="NCBI Taxonomy" id="1240361"/>
    <lineage>
        <taxon>Eukaryota</taxon>
        <taxon>Viridiplantae</taxon>
        <taxon>Streptophyta</taxon>
        <taxon>Embryophyta</taxon>
        <taxon>Tracheophyta</taxon>
        <taxon>Spermatophyta</taxon>
        <taxon>Magnoliopsida</taxon>
        <taxon>eudicotyledons</taxon>
        <taxon>Gunneridae</taxon>
        <taxon>Pentapetalae</taxon>
        <taxon>rosids</taxon>
        <taxon>malvids</taxon>
        <taxon>Brassicales</taxon>
        <taxon>Brassicaceae</taxon>
        <taxon>Camelineae</taxon>
        <taxon>Arabidopsis</taxon>
    </lineage>
</organism>
<dbReference type="EMBL" id="JAEFBK010000005">
    <property type="protein sequence ID" value="KAG7607279.1"/>
    <property type="molecule type" value="Genomic_DNA"/>
</dbReference>
<keyword evidence="2" id="KW-1185">Reference proteome</keyword>
<gene>
    <name evidence="1" type="ORF">ISN45_At05g060800</name>
</gene>
<sequence>MFVNRLGVYIGLTENITAERFRYPFDDLVWLFLFVDFDAVSLTFH</sequence>
<dbReference type="Proteomes" id="UP000694240">
    <property type="component" value="Chromosome 5"/>
</dbReference>
<reference evidence="1 2" key="1">
    <citation type="submission" date="2020-12" db="EMBL/GenBank/DDBJ databases">
        <title>Concerted genomic and epigenomic changes stabilize Arabidopsis allopolyploids.</title>
        <authorList>
            <person name="Chen Z."/>
        </authorList>
    </citation>
    <scope>NUCLEOTIDE SEQUENCE [LARGE SCALE GENOMIC DNA]</scope>
    <source>
        <strain evidence="1">Allo738</strain>
        <tissue evidence="1">Leaf</tissue>
    </source>
</reference>
<accession>A0A8T2D743</accession>
<evidence type="ECO:0000313" key="1">
    <source>
        <dbReference type="EMBL" id="KAG7607279.1"/>
    </source>
</evidence>
<protein>
    <submittedName>
        <fullName evidence="1">Uncharacterized protein</fullName>
    </submittedName>
</protein>